<feature type="compositionally biased region" description="Low complexity" evidence="1">
    <location>
        <begin position="55"/>
        <end position="71"/>
    </location>
</feature>
<accession>A0A918AVL6</accession>
<reference evidence="4" key="2">
    <citation type="submission" date="2020-09" db="EMBL/GenBank/DDBJ databases">
        <authorList>
            <person name="Sun Q."/>
            <person name="Ohkuma M."/>
        </authorList>
    </citation>
    <scope>NUCLEOTIDE SEQUENCE</scope>
    <source>
        <strain evidence="4">JCM 4335</strain>
    </source>
</reference>
<feature type="chain" id="PRO_5038070736" description="LPXTG cell wall anchor domain-containing protein" evidence="3">
    <location>
        <begin position="30"/>
        <end position="334"/>
    </location>
</feature>
<keyword evidence="2" id="KW-1133">Transmembrane helix</keyword>
<feature type="compositionally biased region" description="Low complexity" evidence="1">
    <location>
        <begin position="78"/>
        <end position="110"/>
    </location>
</feature>
<keyword evidence="5" id="KW-1185">Reference proteome</keyword>
<feature type="region of interest" description="Disordered" evidence="1">
    <location>
        <begin position="30"/>
        <end position="115"/>
    </location>
</feature>
<comment type="caution">
    <text evidence="4">The sequence shown here is derived from an EMBL/GenBank/DDBJ whole genome shotgun (WGS) entry which is preliminary data.</text>
</comment>
<dbReference type="AlphaFoldDB" id="A0A918AVL6"/>
<name>A0A918AVL6_9ACTN</name>
<reference evidence="4" key="1">
    <citation type="journal article" date="2014" name="Int. J. Syst. Evol. Microbiol.">
        <title>Complete genome sequence of Corynebacterium casei LMG S-19264T (=DSM 44701T), isolated from a smear-ripened cheese.</title>
        <authorList>
            <consortium name="US DOE Joint Genome Institute (JGI-PGF)"/>
            <person name="Walter F."/>
            <person name="Albersmeier A."/>
            <person name="Kalinowski J."/>
            <person name="Ruckert C."/>
        </authorList>
    </citation>
    <scope>NUCLEOTIDE SEQUENCE</scope>
    <source>
        <strain evidence="4">JCM 4335</strain>
    </source>
</reference>
<keyword evidence="3" id="KW-0732">Signal</keyword>
<feature type="transmembrane region" description="Helical" evidence="2">
    <location>
        <begin position="303"/>
        <end position="325"/>
    </location>
</feature>
<sequence>MKLRRAMAVAAATAVITPAAFLMAPAAYAAGATPSAAESSPAADPSDEETKSAEPTPSDETSASASPTPSADDTETETPAPSASAGVSAPASSPAPSTSAGTSPSPSGPAEQCEEFEDNAGVHTELRGLPSKVVAGSGWQDFTFRVENKTGHEVEGVDAYLYTAAVDGENFDDMAQFITVQAYVGNEWTDVSEEDGYFGTSSSLKKGEYSEAKMRLKVDSKAPSGFGVAFASGVSFTKDGLCEFGEETLYEFEILAAGTKPGDVDDAEGKPGKGDNKPGTKPQGELSELPVTGTLAETGSNSALPVIGIAGGIAVVAGAGVVFALKRRQGGAVA</sequence>
<evidence type="ECO:0000256" key="1">
    <source>
        <dbReference type="SAM" id="MobiDB-lite"/>
    </source>
</evidence>
<dbReference type="RefSeq" id="WP_189529635.1">
    <property type="nucleotide sequence ID" value="NZ_BMSV01000001.1"/>
</dbReference>
<evidence type="ECO:0000313" key="4">
    <source>
        <dbReference type="EMBL" id="GGP90807.1"/>
    </source>
</evidence>
<proteinExistence type="predicted"/>
<organism evidence="4 5">
    <name type="scientific">Streptomyces roseolilacinus</name>
    <dbReference type="NCBI Taxonomy" id="66904"/>
    <lineage>
        <taxon>Bacteria</taxon>
        <taxon>Bacillati</taxon>
        <taxon>Actinomycetota</taxon>
        <taxon>Actinomycetes</taxon>
        <taxon>Kitasatosporales</taxon>
        <taxon>Streptomycetaceae</taxon>
        <taxon>Streptomyces</taxon>
    </lineage>
</organism>
<gene>
    <name evidence="4" type="ORF">GCM10010249_06010</name>
</gene>
<evidence type="ECO:0000313" key="5">
    <source>
        <dbReference type="Proteomes" id="UP000654123"/>
    </source>
</evidence>
<keyword evidence="2" id="KW-0812">Transmembrane</keyword>
<dbReference type="Proteomes" id="UP000654123">
    <property type="component" value="Unassembled WGS sequence"/>
</dbReference>
<keyword evidence="2" id="KW-0472">Membrane</keyword>
<feature type="compositionally biased region" description="Low complexity" evidence="1">
    <location>
        <begin position="30"/>
        <end position="44"/>
    </location>
</feature>
<feature type="compositionally biased region" description="Basic and acidic residues" evidence="1">
    <location>
        <begin position="267"/>
        <end position="278"/>
    </location>
</feature>
<evidence type="ECO:0008006" key="6">
    <source>
        <dbReference type="Google" id="ProtNLM"/>
    </source>
</evidence>
<evidence type="ECO:0000256" key="2">
    <source>
        <dbReference type="SAM" id="Phobius"/>
    </source>
</evidence>
<dbReference type="EMBL" id="BMSV01000001">
    <property type="protein sequence ID" value="GGP90807.1"/>
    <property type="molecule type" value="Genomic_DNA"/>
</dbReference>
<feature type="signal peptide" evidence="3">
    <location>
        <begin position="1"/>
        <end position="29"/>
    </location>
</feature>
<protein>
    <recommendedName>
        <fullName evidence="6">LPXTG cell wall anchor domain-containing protein</fullName>
    </recommendedName>
</protein>
<evidence type="ECO:0000256" key="3">
    <source>
        <dbReference type="SAM" id="SignalP"/>
    </source>
</evidence>
<feature type="region of interest" description="Disordered" evidence="1">
    <location>
        <begin position="261"/>
        <end position="287"/>
    </location>
</feature>